<organism evidence="1 2">
    <name type="scientific">Corynespora cassiicola Philippines</name>
    <dbReference type="NCBI Taxonomy" id="1448308"/>
    <lineage>
        <taxon>Eukaryota</taxon>
        <taxon>Fungi</taxon>
        <taxon>Dikarya</taxon>
        <taxon>Ascomycota</taxon>
        <taxon>Pezizomycotina</taxon>
        <taxon>Dothideomycetes</taxon>
        <taxon>Pleosporomycetidae</taxon>
        <taxon>Pleosporales</taxon>
        <taxon>Corynesporascaceae</taxon>
        <taxon>Corynespora</taxon>
    </lineage>
</organism>
<reference evidence="1 2" key="1">
    <citation type="journal article" date="2018" name="Front. Microbiol.">
        <title>Genome-Wide Analysis of Corynespora cassiicola Leaf Fall Disease Putative Effectors.</title>
        <authorList>
            <person name="Lopez D."/>
            <person name="Ribeiro S."/>
            <person name="Label P."/>
            <person name="Fumanal B."/>
            <person name="Venisse J.S."/>
            <person name="Kohler A."/>
            <person name="de Oliveira R.R."/>
            <person name="Labutti K."/>
            <person name="Lipzen A."/>
            <person name="Lail K."/>
            <person name="Bauer D."/>
            <person name="Ohm R.A."/>
            <person name="Barry K.W."/>
            <person name="Spatafora J."/>
            <person name="Grigoriev I.V."/>
            <person name="Martin F.M."/>
            <person name="Pujade-Renaud V."/>
        </authorList>
    </citation>
    <scope>NUCLEOTIDE SEQUENCE [LARGE SCALE GENOMIC DNA]</scope>
    <source>
        <strain evidence="1 2">Philippines</strain>
    </source>
</reference>
<evidence type="ECO:0008006" key="3">
    <source>
        <dbReference type="Google" id="ProtNLM"/>
    </source>
</evidence>
<dbReference type="STRING" id="1448308.A0A2T2P874"/>
<accession>A0A2T2P874</accession>
<proteinExistence type="predicted"/>
<protein>
    <recommendedName>
        <fullName evidence="3">Heterokaryon incompatibility domain-containing protein</fullName>
    </recommendedName>
</protein>
<name>A0A2T2P874_CORCC</name>
<evidence type="ECO:0000313" key="2">
    <source>
        <dbReference type="Proteomes" id="UP000240883"/>
    </source>
</evidence>
<dbReference type="InterPro" id="IPR055530">
    <property type="entry name" value="DUF7104"/>
</dbReference>
<sequence length="908" mass="103216">MAFILDRMRGKVHFAGEVLINAISREIRENEPMAHLINQMKDEIRISDYLLIKAISNESGGKEIIALLLDRIEESQVTEEVLIRAMWNESSGKEIISLLLDQMGDRIRVTNNVLRGAESNTRTVKETVALVLSQQTQDADIKKENPWINDLQEIDYTHEEIADILLETLFDSPWIYFEPDTIQRDDVQPDHHLNDCIHRISGFIKDEDQSKKLLHREGFQKKAGRHIEGLCGLGGISPNSRKAEDWRGTVRFNDTNSTAEVSHYIGGRADNYDKIISRLIQVAKDFIAAARGMQDDGFCCNSFTILTHENAPSEGTLSHTNLVRLEFSLARHLLQNLEIFETKSNNRRKEILDDEIIQLLDAPYEILTYISRFIRPKKQWGLRGHFLHMSSLALQLLCVGSISYLKAHVGTIQPFFLDTPLDQVILMGMDPPIGPHDDIHLRASLVQLTCLDKMTRGSVLSFEIVERDAQLPESIKQELHVRATLEDFLDTWGPGELICSPLLPETPQTVKIEAAQAIKIGGGFMFLSENEAGSLTYHWDHCLKLEPKCPRLDLKRKVVIGNLVQLNKACEKKGREMECWNNSSNNLHELGTFRSYWRDIERQIGGTGGQYVTVTATKVQIKMPGRTIKDVKLGNSHDLLKDIMHCYYGIKVSLCTGVAQRVQMGQLLADMLPKFASTLTGKEQECWKQLEAKNIIATFVAGNFAIQNWLRKLDEELHGFVHEFVYRVIGVLSSTGISPDRSFFVISWTSNNILGKCFKVPVDCNSNWLSLIADSQVCATFAYISEDCLEIGGFECRGPYGPWKNRVEVLETAVFCPINKLSSGLSDGDIYFFQGLDGHIWIKVRKDFSNRNAPATLETLKALSSFPQSVRLRLPYREERKKRKTLEERRFEGQKAEMVFFRSPVSHY</sequence>
<dbReference type="AlphaFoldDB" id="A0A2T2P874"/>
<dbReference type="EMBL" id="KZ678129">
    <property type="protein sequence ID" value="PSN73568.1"/>
    <property type="molecule type" value="Genomic_DNA"/>
</dbReference>
<evidence type="ECO:0000313" key="1">
    <source>
        <dbReference type="EMBL" id="PSN73568.1"/>
    </source>
</evidence>
<keyword evidence="2" id="KW-1185">Reference proteome</keyword>
<dbReference type="Pfam" id="PF23397">
    <property type="entry name" value="DUF7104"/>
    <property type="match status" value="2"/>
</dbReference>
<dbReference type="Proteomes" id="UP000240883">
    <property type="component" value="Unassembled WGS sequence"/>
</dbReference>
<gene>
    <name evidence="1" type="ORF">BS50DRAFT_672418</name>
</gene>
<dbReference type="OrthoDB" id="428577at2759"/>